<evidence type="ECO:0000313" key="4">
    <source>
        <dbReference type="EMBL" id="KAF2072400.1"/>
    </source>
</evidence>
<dbReference type="Proteomes" id="UP000695562">
    <property type="component" value="Unassembled WGS sequence"/>
</dbReference>
<reference evidence="4" key="1">
    <citation type="submission" date="2020-01" db="EMBL/GenBank/DDBJ databases">
        <title>Development of genomics and gene disruption for Polysphondylium violaceum indicates a role for the polyketide synthase stlB in stalk morphogenesis.</title>
        <authorList>
            <person name="Narita B."/>
            <person name="Kawabe Y."/>
            <person name="Kin K."/>
            <person name="Saito T."/>
            <person name="Gibbs R."/>
            <person name="Kuspa A."/>
            <person name="Muzny D."/>
            <person name="Queller D."/>
            <person name="Richards S."/>
            <person name="Strassman J."/>
            <person name="Sucgang R."/>
            <person name="Worley K."/>
            <person name="Schaap P."/>
        </authorList>
    </citation>
    <scope>NUCLEOTIDE SEQUENCE</scope>
    <source>
        <strain evidence="4">QSvi11</strain>
    </source>
</reference>
<dbReference type="SMART" id="SM00028">
    <property type="entry name" value="TPR"/>
    <property type="match status" value="4"/>
</dbReference>
<dbReference type="InterPro" id="IPR050498">
    <property type="entry name" value="Ycf3"/>
</dbReference>
<evidence type="ECO:0000256" key="3">
    <source>
        <dbReference type="PROSITE-ProRule" id="PRU00339"/>
    </source>
</evidence>
<dbReference type="PANTHER" id="PTHR44858:SF1">
    <property type="entry name" value="UDP-N-ACETYLGLUCOSAMINE--PEPTIDE N-ACETYLGLUCOSAMINYLTRANSFERASE SPINDLY-RELATED"/>
    <property type="match status" value="1"/>
</dbReference>
<dbReference type="Pfam" id="PF13181">
    <property type="entry name" value="TPR_8"/>
    <property type="match status" value="1"/>
</dbReference>
<dbReference type="InterPro" id="IPR011990">
    <property type="entry name" value="TPR-like_helical_dom_sf"/>
</dbReference>
<gene>
    <name evidence="4" type="ORF">CYY_006292</name>
</gene>
<feature type="repeat" description="TPR" evidence="3">
    <location>
        <begin position="292"/>
        <end position="325"/>
    </location>
</feature>
<evidence type="ECO:0000256" key="1">
    <source>
        <dbReference type="ARBA" id="ARBA00022737"/>
    </source>
</evidence>
<organism evidence="4 5">
    <name type="scientific">Polysphondylium violaceum</name>
    <dbReference type="NCBI Taxonomy" id="133409"/>
    <lineage>
        <taxon>Eukaryota</taxon>
        <taxon>Amoebozoa</taxon>
        <taxon>Evosea</taxon>
        <taxon>Eumycetozoa</taxon>
        <taxon>Dictyostelia</taxon>
        <taxon>Dictyosteliales</taxon>
        <taxon>Dictyosteliaceae</taxon>
        <taxon>Polysphondylium</taxon>
    </lineage>
</organism>
<accession>A0A8J4PQR5</accession>
<dbReference type="Gene3D" id="1.25.40.10">
    <property type="entry name" value="Tetratricopeptide repeat domain"/>
    <property type="match status" value="2"/>
</dbReference>
<keyword evidence="5" id="KW-1185">Reference proteome</keyword>
<evidence type="ECO:0000313" key="5">
    <source>
        <dbReference type="Proteomes" id="UP000695562"/>
    </source>
</evidence>
<dbReference type="PANTHER" id="PTHR44858">
    <property type="entry name" value="TETRATRICOPEPTIDE REPEAT PROTEIN 6"/>
    <property type="match status" value="1"/>
</dbReference>
<protein>
    <recommendedName>
        <fullName evidence="6">Tetratricopeptide-like helical domain-containing protein</fullName>
    </recommendedName>
</protein>
<dbReference type="EMBL" id="AJWJ01000284">
    <property type="protein sequence ID" value="KAF2072400.1"/>
    <property type="molecule type" value="Genomic_DNA"/>
</dbReference>
<evidence type="ECO:0008006" key="6">
    <source>
        <dbReference type="Google" id="ProtNLM"/>
    </source>
</evidence>
<dbReference type="AlphaFoldDB" id="A0A8J4PQR5"/>
<evidence type="ECO:0000256" key="2">
    <source>
        <dbReference type="ARBA" id="ARBA00022803"/>
    </source>
</evidence>
<dbReference type="SUPFAM" id="SSF48452">
    <property type="entry name" value="TPR-like"/>
    <property type="match status" value="1"/>
</dbReference>
<proteinExistence type="predicted"/>
<comment type="caution">
    <text evidence="4">The sequence shown here is derived from an EMBL/GenBank/DDBJ whole genome shotgun (WGS) entry which is preliminary data.</text>
</comment>
<keyword evidence="1" id="KW-0677">Repeat</keyword>
<dbReference type="OrthoDB" id="312680at2759"/>
<sequence length="569" mass="66527">MNSLQRIIKLRPFHRKLVESTITKNVLSLNNSRKFNNNNNNNQNNNKITLFNSTSAVVLNNYKYYTTINQVENVEKQYQTLLDNAIEQFKLEQLHSSIEILDKAIELCNNKPEAVLLKADILNKYKFSLNVPDQLPVDLYNKALELVPHKAKVDIYRSIIYYLARTDMVESTQEYLDKLYQLGPNDEEIMFEVVLMNISSHGNIDQHLMDICKRLMDSNSTFGTIALAFISMVQQNFDQAKRLLEQVINLELNKPLEKQETPPIYHKRILIVEKNGFTRIEDLLDQDNSILADAYISLGYVERFSQHYQESTEAFKKALEISPGQFLLFSLIAHNMRVIGDNPQVIMYANKCIEFDPELETNEAYEACFDRGRAKYHSGDYDGAIQDLIRLRKKDYELGVGKVAFRSDIFEMLIYSLAGFIQHNPNSDINLKKFNVDEIIKQEDTHDICSTTTPKNPQTLLLHTQIYFRAFKSISQSIRGGMIKTTLSERNFMYDLEHLFYCLSYYLLDSMYLNYIENHSDIVRPTDEYAFRNLITQLPYKESKQSQERQEVHKYFYEVFNDVMKVIKK</sequence>
<dbReference type="PROSITE" id="PS50005">
    <property type="entry name" value="TPR"/>
    <property type="match status" value="1"/>
</dbReference>
<keyword evidence="2 3" id="KW-0802">TPR repeat</keyword>
<dbReference type="InterPro" id="IPR019734">
    <property type="entry name" value="TPR_rpt"/>
</dbReference>
<name>A0A8J4PQR5_9MYCE</name>